<sequence>LGFLQVLRDQLGVRCFLALTATATAATARDVCQHLGIPEDSRITAGSGVIPENLQLSVSVERDRDEALLSLLRRDPFASMDSLLVFCTRREDTERVAALIQSHFPGNPIPGNAKGGRALSPSQIPEIPIIFGVISTILGINSRIPGFNEIMRELTSQNYGNHFPKNYGIDSQNKGFDPQNYGNMEAFVQHCGRAGRDGRAARCHLLLEQEGRDLPELRRHIFGNTLEFWALKKLLLEVFAPCRCRETLGKIRDGNSQKPLEKPLEKPPGRCRGHERALNMEETSERLDMSQEGIETLLCSLELLPRPPLRLLLPTLSRCRIRCPGGARQLRQGAQRCPPLAAFLARERQAGRDVGNSGSVEFDVVELSDSMGWESGLVKRELRRLQWGERGGRSGIAVEFQGLSFHVVARGDLAGPELDSLGQALLRGSRARQREALRQLRACARAFRSVAFQGCEAEPPERELESRSARLKDIIREHFQRDGPGAQREQEEEEERMEREEEELGRERLRDWESCVRSDIRHLLAAHPEEKFSGRAIARIFHGIGSPRFPAEIYGRDRRFWRKHLQLDFHGLSRLATQEILGNP</sequence>
<dbReference type="GO" id="GO:0000724">
    <property type="term" value="P:double-strand break repair via homologous recombination"/>
    <property type="evidence" value="ECO:0007669"/>
    <property type="project" value="TreeGrafter"/>
</dbReference>
<proteinExistence type="inferred from homology"/>
<evidence type="ECO:0000313" key="5">
    <source>
        <dbReference type="Proteomes" id="UP000588334"/>
    </source>
</evidence>
<comment type="similarity">
    <text evidence="1">Belongs to the helicase family. RecQ subfamily.</text>
</comment>
<dbReference type="InterPro" id="IPR027417">
    <property type="entry name" value="P-loop_NTPase"/>
</dbReference>
<dbReference type="AlphaFoldDB" id="A0A7K8WRL9"/>
<dbReference type="OrthoDB" id="18781at2759"/>
<protein>
    <submittedName>
        <fullName evidence="4">RECQ4 helicase</fullName>
    </submittedName>
</protein>
<keyword evidence="4" id="KW-0067">ATP-binding</keyword>
<gene>
    <name evidence="4" type="primary">Recql4_1</name>
    <name evidence="4" type="ORF">SCLMEX_R15912</name>
</gene>
<keyword evidence="4" id="KW-0347">Helicase</keyword>
<dbReference type="GO" id="GO:0000723">
    <property type="term" value="P:telomere maintenance"/>
    <property type="evidence" value="ECO:0007669"/>
    <property type="project" value="TreeGrafter"/>
</dbReference>
<name>A0A7K8WRL9_9FURN</name>
<dbReference type="GO" id="GO:0043138">
    <property type="term" value="F:3'-5' DNA helicase activity"/>
    <property type="evidence" value="ECO:0007669"/>
    <property type="project" value="TreeGrafter"/>
</dbReference>
<organism evidence="4 5">
    <name type="scientific">Sclerurus mexicanus</name>
    <name type="common">tawny-throated leaftosser</name>
    <dbReference type="NCBI Taxonomy" id="265632"/>
    <lineage>
        <taxon>Eukaryota</taxon>
        <taxon>Metazoa</taxon>
        <taxon>Chordata</taxon>
        <taxon>Craniata</taxon>
        <taxon>Vertebrata</taxon>
        <taxon>Euteleostomi</taxon>
        <taxon>Archelosauria</taxon>
        <taxon>Archosauria</taxon>
        <taxon>Dinosauria</taxon>
        <taxon>Saurischia</taxon>
        <taxon>Theropoda</taxon>
        <taxon>Coelurosauria</taxon>
        <taxon>Aves</taxon>
        <taxon>Neognathae</taxon>
        <taxon>Neoaves</taxon>
        <taxon>Telluraves</taxon>
        <taxon>Australaves</taxon>
        <taxon>Passeriformes</taxon>
        <taxon>Furnariidae</taxon>
        <taxon>Sclerurus</taxon>
    </lineage>
</organism>
<keyword evidence="2" id="KW-0413">Isomerase</keyword>
<dbReference type="EMBL" id="VWZF01006008">
    <property type="protein sequence ID" value="NXF81551.1"/>
    <property type="molecule type" value="Genomic_DNA"/>
</dbReference>
<dbReference type="GO" id="GO:0005634">
    <property type="term" value="C:nucleus"/>
    <property type="evidence" value="ECO:0007669"/>
    <property type="project" value="TreeGrafter"/>
</dbReference>
<dbReference type="GO" id="GO:0005694">
    <property type="term" value="C:chromosome"/>
    <property type="evidence" value="ECO:0007669"/>
    <property type="project" value="TreeGrafter"/>
</dbReference>
<dbReference type="Gene3D" id="3.40.50.300">
    <property type="entry name" value="P-loop containing nucleotide triphosphate hydrolases"/>
    <property type="match status" value="3"/>
</dbReference>
<keyword evidence="5" id="KW-1185">Reference proteome</keyword>
<keyword evidence="4" id="KW-0547">Nucleotide-binding</keyword>
<feature type="region of interest" description="Disordered" evidence="3">
    <location>
        <begin position="479"/>
        <end position="503"/>
    </location>
</feature>
<evidence type="ECO:0000256" key="3">
    <source>
        <dbReference type="SAM" id="MobiDB-lite"/>
    </source>
</evidence>
<feature type="non-terminal residue" evidence="4">
    <location>
        <position position="584"/>
    </location>
</feature>
<dbReference type="PANTHER" id="PTHR13710:SF108">
    <property type="entry name" value="ATP-DEPENDENT DNA HELICASE Q4"/>
    <property type="match status" value="1"/>
</dbReference>
<evidence type="ECO:0000256" key="2">
    <source>
        <dbReference type="ARBA" id="ARBA00023235"/>
    </source>
</evidence>
<evidence type="ECO:0000313" key="4">
    <source>
        <dbReference type="EMBL" id="NXF81551.1"/>
    </source>
</evidence>
<comment type="caution">
    <text evidence="4">The sequence shown here is derived from an EMBL/GenBank/DDBJ whole genome shotgun (WGS) entry which is preliminary data.</text>
</comment>
<dbReference type="PANTHER" id="PTHR13710">
    <property type="entry name" value="DNA HELICASE RECQ FAMILY MEMBER"/>
    <property type="match status" value="1"/>
</dbReference>
<accession>A0A7K8WRL9</accession>
<dbReference type="Proteomes" id="UP000588334">
    <property type="component" value="Unassembled WGS sequence"/>
</dbReference>
<reference evidence="4 5" key="1">
    <citation type="submission" date="2019-09" db="EMBL/GenBank/DDBJ databases">
        <title>Bird 10,000 Genomes (B10K) Project - Family phase.</title>
        <authorList>
            <person name="Zhang G."/>
        </authorList>
    </citation>
    <scope>NUCLEOTIDE SEQUENCE [LARGE SCALE GENOMIC DNA]</scope>
    <source>
        <strain evidence="4">B10K-DU-001-03</strain>
        <tissue evidence="4">Muscle</tissue>
    </source>
</reference>
<dbReference type="SUPFAM" id="SSF52540">
    <property type="entry name" value="P-loop containing nucleoside triphosphate hydrolases"/>
    <property type="match status" value="1"/>
</dbReference>
<evidence type="ECO:0000256" key="1">
    <source>
        <dbReference type="ARBA" id="ARBA00005446"/>
    </source>
</evidence>
<feature type="compositionally biased region" description="Acidic residues" evidence="3">
    <location>
        <begin position="490"/>
        <end position="503"/>
    </location>
</feature>
<dbReference type="GO" id="GO:0009378">
    <property type="term" value="F:four-way junction helicase activity"/>
    <property type="evidence" value="ECO:0007669"/>
    <property type="project" value="TreeGrafter"/>
</dbReference>
<feature type="non-terminal residue" evidence="4">
    <location>
        <position position="1"/>
    </location>
</feature>
<dbReference type="GO" id="GO:0005737">
    <property type="term" value="C:cytoplasm"/>
    <property type="evidence" value="ECO:0007669"/>
    <property type="project" value="TreeGrafter"/>
</dbReference>
<keyword evidence="4" id="KW-0378">Hydrolase</keyword>